<sequence>MAVPVQEEVRGINHLHQELTTFFEFRDGEIYAHCVDLLLKRWQGCAYSNGAHSSHKSKPEVWRVTAHEHKTQDMDERV</sequence>
<protein>
    <submittedName>
        <fullName evidence="1">Uncharacterized protein</fullName>
    </submittedName>
</protein>
<comment type="caution">
    <text evidence="1">The sequence shown here is derived from an EMBL/GenBank/DDBJ whole genome shotgun (WGS) entry which is preliminary data.</text>
</comment>
<dbReference type="EMBL" id="JAHQIW010001965">
    <property type="protein sequence ID" value="KAJ1354097.1"/>
    <property type="molecule type" value="Genomic_DNA"/>
</dbReference>
<organism evidence="1 2">
    <name type="scientific">Parelaphostrongylus tenuis</name>
    <name type="common">Meningeal worm</name>
    <dbReference type="NCBI Taxonomy" id="148309"/>
    <lineage>
        <taxon>Eukaryota</taxon>
        <taxon>Metazoa</taxon>
        <taxon>Ecdysozoa</taxon>
        <taxon>Nematoda</taxon>
        <taxon>Chromadorea</taxon>
        <taxon>Rhabditida</taxon>
        <taxon>Rhabditina</taxon>
        <taxon>Rhabditomorpha</taxon>
        <taxon>Strongyloidea</taxon>
        <taxon>Metastrongylidae</taxon>
        <taxon>Parelaphostrongylus</taxon>
    </lineage>
</organism>
<reference evidence="1" key="1">
    <citation type="submission" date="2021-06" db="EMBL/GenBank/DDBJ databases">
        <title>Parelaphostrongylus tenuis whole genome reference sequence.</title>
        <authorList>
            <person name="Garwood T.J."/>
            <person name="Larsen P.A."/>
            <person name="Fountain-Jones N.M."/>
            <person name="Garbe J.R."/>
            <person name="Macchietto M.G."/>
            <person name="Kania S.A."/>
            <person name="Gerhold R.W."/>
            <person name="Richards J.E."/>
            <person name="Wolf T.M."/>
        </authorList>
    </citation>
    <scope>NUCLEOTIDE SEQUENCE</scope>
    <source>
        <strain evidence="1">MNPRO001-30</strain>
        <tissue evidence="1">Meninges</tissue>
    </source>
</reference>
<keyword evidence="2" id="KW-1185">Reference proteome</keyword>
<dbReference type="Proteomes" id="UP001196413">
    <property type="component" value="Unassembled WGS sequence"/>
</dbReference>
<evidence type="ECO:0000313" key="1">
    <source>
        <dbReference type="EMBL" id="KAJ1354097.1"/>
    </source>
</evidence>
<gene>
    <name evidence="1" type="ORF">KIN20_010915</name>
</gene>
<accession>A0AAD5MSR8</accession>
<dbReference type="AlphaFoldDB" id="A0AAD5MSR8"/>
<name>A0AAD5MSR8_PARTN</name>
<proteinExistence type="predicted"/>
<evidence type="ECO:0000313" key="2">
    <source>
        <dbReference type="Proteomes" id="UP001196413"/>
    </source>
</evidence>